<feature type="non-terminal residue" evidence="1">
    <location>
        <position position="90"/>
    </location>
</feature>
<gene>
    <name evidence="1" type="ORF">IFM89_012071</name>
</gene>
<accession>A0A835LUP5</accession>
<organism evidence="1 2">
    <name type="scientific">Coptis chinensis</name>
    <dbReference type="NCBI Taxonomy" id="261450"/>
    <lineage>
        <taxon>Eukaryota</taxon>
        <taxon>Viridiplantae</taxon>
        <taxon>Streptophyta</taxon>
        <taxon>Embryophyta</taxon>
        <taxon>Tracheophyta</taxon>
        <taxon>Spermatophyta</taxon>
        <taxon>Magnoliopsida</taxon>
        <taxon>Ranunculales</taxon>
        <taxon>Ranunculaceae</taxon>
        <taxon>Coptidoideae</taxon>
        <taxon>Coptis</taxon>
    </lineage>
</organism>
<dbReference type="EMBL" id="JADFTS010000004">
    <property type="protein sequence ID" value="KAF9608903.1"/>
    <property type="molecule type" value="Genomic_DNA"/>
</dbReference>
<evidence type="ECO:0000313" key="2">
    <source>
        <dbReference type="Proteomes" id="UP000631114"/>
    </source>
</evidence>
<dbReference type="AlphaFoldDB" id="A0A835LUP5"/>
<reference evidence="1 2" key="1">
    <citation type="submission" date="2020-10" db="EMBL/GenBank/DDBJ databases">
        <title>The Coptis chinensis genome and diversification of protoberbering-type alkaloids.</title>
        <authorList>
            <person name="Wang B."/>
            <person name="Shu S."/>
            <person name="Song C."/>
            <person name="Liu Y."/>
        </authorList>
    </citation>
    <scope>NUCLEOTIDE SEQUENCE [LARGE SCALE GENOMIC DNA]</scope>
    <source>
        <strain evidence="1">HL-2020</strain>
        <tissue evidence="1">Leaf</tissue>
    </source>
</reference>
<evidence type="ECO:0000313" key="1">
    <source>
        <dbReference type="EMBL" id="KAF9608903.1"/>
    </source>
</evidence>
<sequence length="90" mass="9267">MGFRSLKSEGANLGSSKSLMDIKNPGFRAWLAKQSLPVEATVVTATSAVQGATIGGFMGTLTSDVTSAFPTPPPEAALNPQVMASLQQAQ</sequence>
<dbReference type="Proteomes" id="UP000631114">
    <property type="component" value="Unassembled WGS sequence"/>
</dbReference>
<proteinExistence type="predicted"/>
<protein>
    <submittedName>
        <fullName evidence="1">Uncharacterized protein</fullName>
    </submittedName>
</protein>
<comment type="caution">
    <text evidence="1">The sequence shown here is derived from an EMBL/GenBank/DDBJ whole genome shotgun (WGS) entry which is preliminary data.</text>
</comment>
<dbReference type="OrthoDB" id="507126at2759"/>
<name>A0A835LUP5_9MAGN</name>
<keyword evidence="2" id="KW-1185">Reference proteome</keyword>